<dbReference type="RefSeq" id="WP_079495497.1">
    <property type="nucleotide sequence ID" value="NZ_FUZT01000018.1"/>
</dbReference>
<dbReference type="STRING" id="36842.SAMN02194393_04920"/>
<evidence type="ECO:0000256" key="2">
    <source>
        <dbReference type="ARBA" id="ARBA00022729"/>
    </source>
</evidence>
<evidence type="ECO:0000259" key="3">
    <source>
        <dbReference type="Pfam" id="PF13458"/>
    </source>
</evidence>
<protein>
    <submittedName>
        <fullName evidence="4">Amino acid/amide ABC transporter substrate-binding protein, HAAT family</fullName>
    </submittedName>
</protein>
<gene>
    <name evidence="4" type="ORF">SAMN02194393_04920</name>
</gene>
<keyword evidence="2" id="KW-0732">Signal</keyword>
<sequence>MKKISLLLVFVMVISLFLVGCVEKATTSEGDGSGESSEVIKIGVFEPLTGPNAAGGALEKEGIDLANKLYPEVLGKKVKLVYVDNKSDKVEAANAATKLIDQEKVSAIIGSWGSGFSISAGEVIKKSERKVPAIGTSCTNPLVTKGNDYYFRVCFIDPFQGNVMANYAYNEVGAKKVAFIIEKTNDYAVGLAKFFENTFKELTGDENAIVYEAFYNTGDQDFTAQLTSIKESGAEAIFAPGNFTESALVTKQAKELGLDLPILGGDTWETPEFIEIGGEAAEGIVFSTFFDANAKLTDNTTKFLEAYNEEYGKEPAAVTALAYDAYLLVLDAIERANSTDPVAIRDAIEQTKDFPGAAGVVNLDENGDAVKAAVIKTVKDGKFTYLTTVEPMKK</sequence>
<dbReference type="Gene3D" id="3.40.50.2300">
    <property type="match status" value="2"/>
</dbReference>
<evidence type="ECO:0000313" key="4">
    <source>
        <dbReference type="EMBL" id="SKC88824.1"/>
    </source>
</evidence>
<reference evidence="4 5" key="1">
    <citation type="submission" date="2017-02" db="EMBL/GenBank/DDBJ databases">
        <authorList>
            <person name="Peterson S.W."/>
        </authorList>
    </citation>
    <scope>NUCLEOTIDE SEQUENCE [LARGE SCALE GENOMIC DNA]</scope>
    <source>
        <strain evidence="4 5">M1</strain>
    </source>
</reference>
<comment type="similarity">
    <text evidence="1">Belongs to the leucine-binding protein family.</text>
</comment>
<dbReference type="InterPro" id="IPR028082">
    <property type="entry name" value="Peripla_BP_I"/>
</dbReference>
<keyword evidence="5" id="KW-1185">Reference proteome</keyword>
<dbReference type="CDD" id="cd06347">
    <property type="entry name" value="PBP1_ABC_LivK_ligand_binding-like"/>
    <property type="match status" value="1"/>
</dbReference>
<accession>A0A1T5MLG5</accession>
<organism evidence="4 5">
    <name type="scientific">Maledivibacter halophilus</name>
    <dbReference type="NCBI Taxonomy" id="36842"/>
    <lineage>
        <taxon>Bacteria</taxon>
        <taxon>Bacillati</taxon>
        <taxon>Bacillota</taxon>
        <taxon>Clostridia</taxon>
        <taxon>Peptostreptococcales</taxon>
        <taxon>Caminicellaceae</taxon>
        <taxon>Maledivibacter</taxon>
    </lineage>
</organism>
<dbReference type="EMBL" id="FUZT01000018">
    <property type="protein sequence ID" value="SKC88824.1"/>
    <property type="molecule type" value="Genomic_DNA"/>
</dbReference>
<dbReference type="InterPro" id="IPR028081">
    <property type="entry name" value="Leu-bd"/>
</dbReference>
<dbReference type="Pfam" id="PF13458">
    <property type="entry name" value="Peripla_BP_6"/>
    <property type="match status" value="1"/>
</dbReference>
<name>A0A1T5MLG5_9FIRM</name>
<evidence type="ECO:0000313" key="5">
    <source>
        <dbReference type="Proteomes" id="UP000190285"/>
    </source>
</evidence>
<dbReference type="OrthoDB" id="9783240at2"/>
<dbReference type="PANTHER" id="PTHR30483:SF6">
    <property type="entry name" value="PERIPLASMIC BINDING PROTEIN OF ABC TRANSPORTER FOR NATURAL AMINO ACIDS"/>
    <property type="match status" value="1"/>
</dbReference>
<evidence type="ECO:0000256" key="1">
    <source>
        <dbReference type="ARBA" id="ARBA00010062"/>
    </source>
</evidence>
<dbReference type="PROSITE" id="PS51257">
    <property type="entry name" value="PROKAR_LIPOPROTEIN"/>
    <property type="match status" value="1"/>
</dbReference>
<dbReference type="PANTHER" id="PTHR30483">
    <property type="entry name" value="LEUCINE-SPECIFIC-BINDING PROTEIN"/>
    <property type="match status" value="1"/>
</dbReference>
<proteinExistence type="inferred from homology"/>
<dbReference type="SUPFAM" id="SSF53822">
    <property type="entry name" value="Periplasmic binding protein-like I"/>
    <property type="match status" value="1"/>
</dbReference>
<dbReference type="InterPro" id="IPR051010">
    <property type="entry name" value="BCAA_transport"/>
</dbReference>
<dbReference type="Proteomes" id="UP000190285">
    <property type="component" value="Unassembled WGS sequence"/>
</dbReference>
<dbReference type="AlphaFoldDB" id="A0A1T5MLG5"/>
<feature type="domain" description="Leucine-binding protein" evidence="3">
    <location>
        <begin position="40"/>
        <end position="381"/>
    </location>
</feature>